<evidence type="ECO:0000313" key="3">
    <source>
        <dbReference type="EMBL" id="TQL34871.1"/>
    </source>
</evidence>
<evidence type="ECO:0000313" key="4">
    <source>
        <dbReference type="Proteomes" id="UP000318336"/>
    </source>
</evidence>
<evidence type="ECO:0000256" key="2">
    <source>
        <dbReference type="SAM" id="Phobius"/>
    </source>
</evidence>
<name>A0A542XGB5_9MICO</name>
<organism evidence="3 4">
    <name type="scientific">Barrientosiimonas humi</name>
    <dbReference type="NCBI Taxonomy" id="999931"/>
    <lineage>
        <taxon>Bacteria</taxon>
        <taxon>Bacillati</taxon>
        <taxon>Actinomycetota</taxon>
        <taxon>Actinomycetes</taxon>
        <taxon>Micrococcales</taxon>
        <taxon>Dermacoccaceae</taxon>
        <taxon>Barrientosiimonas</taxon>
    </lineage>
</organism>
<keyword evidence="2" id="KW-0472">Membrane</keyword>
<dbReference type="Proteomes" id="UP000318336">
    <property type="component" value="Unassembled WGS sequence"/>
</dbReference>
<proteinExistence type="predicted"/>
<feature type="transmembrane region" description="Helical" evidence="2">
    <location>
        <begin position="51"/>
        <end position="68"/>
    </location>
</feature>
<keyword evidence="2" id="KW-0812">Transmembrane</keyword>
<accession>A0A542XGB5</accession>
<feature type="region of interest" description="Disordered" evidence="1">
    <location>
        <begin position="210"/>
        <end position="231"/>
    </location>
</feature>
<protein>
    <submittedName>
        <fullName evidence="3">Uncharacterized protein</fullName>
    </submittedName>
</protein>
<keyword evidence="4" id="KW-1185">Reference proteome</keyword>
<dbReference type="EMBL" id="VFOK01000001">
    <property type="protein sequence ID" value="TQL34871.1"/>
    <property type="molecule type" value="Genomic_DNA"/>
</dbReference>
<dbReference type="AlphaFoldDB" id="A0A542XGB5"/>
<feature type="transmembrane region" description="Helical" evidence="2">
    <location>
        <begin position="123"/>
        <end position="141"/>
    </location>
</feature>
<comment type="caution">
    <text evidence="3">The sequence shown here is derived from an EMBL/GenBank/DDBJ whole genome shotgun (WGS) entry which is preliminary data.</text>
</comment>
<gene>
    <name evidence="3" type="ORF">FB554_3053</name>
</gene>
<sequence>MRDAEPKVERRSSIGWHLERPRRRVMPVVWAALAALFGWLAWMAFVEGGPVGAAVPLVIAAALVWMVPAPRRVAREPRTVPSGQGLGVLLPMQGKSLRFVAIGSLCIVLALVAGVRGLLNRELLPSVFVIGLAVLAAIAMADELQMRRRGPRGLVLTPSGVELHDRNPVETWAWDRIGDVHAWHTWVPMHNANHLPFGPRPEASNRLTLTVRPPGAAGTPDRGTGHGDADIESDDLLCDPVAAFHFLRLYATDPSLRWELGSDAALRRWGVLTGATRP</sequence>
<feature type="transmembrane region" description="Helical" evidence="2">
    <location>
        <begin position="99"/>
        <end position="117"/>
    </location>
</feature>
<reference evidence="3 4" key="1">
    <citation type="submission" date="2019-06" db="EMBL/GenBank/DDBJ databases">
        <title>Sequencing the genomes of 1000 actinobacteria strains.</title>
        <authorList>
            <person name="Klenk H.-P."/>
        </authorList>
    </citation>
    <scope>NUCLEOTIDE SEQUENCE [LARGE SCALE GENOMIC DNA]</scope>
    <source>
        <strain evidence="3 4">DSM 24617</strain>
    </source>
</reference>
<evidence type="ECO:0000256" key="1">
    <source>
        <dbReference type="SAM" id="MobiDB-lite"/>
    </source>
</evidence>
<keyword evidence="2" id="KW-1133">Transmembrane helix</keyword>
<feature type="transmembrane region" description="Helical" evidence="2">
    <location>
        <begin position="25"/>
        <end position="45"/>
    </location>
</feature>